<organism evidence="1 2">
    <name type="scientific">Kipferlia bialata</name>
    <dbReference type="NCBI Taxonomy" id="797122"/>
    <lineage>
        <taxon>Eukaryota</taxon>
        <taxon>Metamonada</taxon>
        <taxon>Carpediemonas-like organisms</taxon>
        <taxon>Kipferlia</taxon>
    </lineage>
</organism>
<reference evidence="1 2" key="1">
    <citation type="journal article" date="2018" name="PLoS ONE">
        <title>The draft genome of Kipferlia bialata reveals reductive genome evolution in fornicate parasites.</title>
        <authorList>
            <person name="Tanifuji G."/>
            <person name="Takabayashi S."/>
            <person name="Kume K."/>
            <person name="Takagi M."/>
            <person name="Nakayama T."/>
            <person name="Kamikawa R."/>
            <person name="Inagaki Y."/>
            <person name="Hashimoto T."/>
        </authorList>
    </citation>
    <scope>NUCLEOTIDE SEQUENCE [LARGE SCALE GENOMIC DNA]</scope>
    <source>
        <strain evidence="1">NY0173</strain>
    </source>
</reference>
<dbReference type="EMBL" id="BDIP01003296">
    <property type="protein sequence ID" value="GIQ87525.1"/>
    <property type="molecule type" value="Genomic_DNA"/>
</dbReference>
<comment type="caution">
    <text evidence="1">The sequence shown here is derived from an EMBL/GenBank/DDBJ whole genome shotgun (WGS) entry which is preliminary data.</text>
</comment>
<name>A0A9K3GMD5_9EUKA</name>
<sequence length="191" mass="20659">MRLSVGVIKQLIAVDQALGRGNYDLELATPEGDSLKDPRQLVPTESVLVVRRVPAPAPAIELPQDDIMTLDPGFAVDTEDDTELVPKANDTTMAKMLFETALQQLQATGVRAVTGLTIAAGERTQHALNRNQGTQQQAIGVPRSKLQIVNQADGDVNMEAAEYLNEQGQAVKVLADNEGFARQTNLMRMAL</sequence>
<evidence type="ECO:0000313" key="1">
    <source>
        <dbReference type="EMBL" id="GIQ87525.1"/>
    </source>
</evidence>
<dbReference type="AlphaFoldDB" id="A0A9K3GMD5"/>
<protein>
    <submittedName>
        <fullName evidence="1">Uncharacterized protein</fullName>
    </submittedName>
</protein>
<accession>A0A9K3GMD5</accession>
<dbReference type="Proteomes" id="UP000265618">
    <property type="component" value="Unassembled WGS sequence"/>
</dbReference>
<proteinExistence type="predicted"/>
<gene>
    <name evidence="1" type="ORF">KIPB_009575</name>
</gene>
<evidence type="ECO:0000313" key="2">
    <source>
        <dbReference type="Proteomes" id="UP000265618"/>
    </source>
</evidence>
<keyword evidence="2" id="KW-1185">Reference proteome</keyword>
<feature type="non-terminal residue" evidence="1">
    <location>
        <position position="1"/>
    </location>
</feature>